<sequence>MKHLRKIEDSFGDSLESAMRRFFSPAIFDADKTSLQMRVDVDEDTDAYTVKADIPGVKKDDISVQVDGNVVRIDAEMKRENETKEKGGRVVRSERYWGDVSRTFSLAHDVDESKTTASYSDGVLTLKLPKKAGAPSGKIAVQ</sequence>
<keyword evidence="5" id="KW-1185">Reference proteome</keyword>
<dbReference type="SUPFAM" id="SSF49764">
    <property type="entry name" value="HSP20-like chaperones"/>
    <property type="match status" value="1"/>
</dbReference>
<accession>A0ABV2QAX7</accession>
<evidence type="ECO:0000313" key="4">
    <source>
        <dbReference type="EMBL" id="MET4577723.1"/>
    </source>
</evidence>
<reference evidence="4 5" key="1">
    <citation type="submission" date="2024-06" db="EMBL/GenBank/DDBJ databases">
        <title>Sorghum-associated microbial communities from plants grown in Nebraska, USA.</title>
        <authorList>
            <person name="Schachtman D."/>
        </authorList>
    </citation>
    <scope>NUCLEOTIDE SEQUENCE [LARGE SCALE GENOMIC DNA]</scope>
    <source>
        <strain evidence="4 5">2709</strain>
    </source>
</reference>
<dbReference type="PANTHER" id="PTHR11527">
    <property type="entry name" value="HEAT-SHOCK PROTEIN 20 FAMILY MEMBER"/>
    <property type="match status" value="1"/>
</dbReference>
<proteinExistence type="inferred from homology"/>
<dbReference type="RefSeq" id="WP_354444341.1">
    <property type="nucleotide sequence ID" value="NZ_JBEPSH010000005.1"/>
</dbReference>
<evidence type="ECO:0000313" key="5">
    <source>
        <dbReference type="Proteomes" id="UP001549320"/>
    </source>
</evidence>
<gene>
    <name evidence="4" type="ORF">ABIE13_002834</name>
</gene>
<name>A0ABV2QAX7_9BURK</name>
<dbReference type="CDD" id="cd06471">
    <property type="entry name" value="ACD_LpsHSP_like"/>
    <property type="match status" value="1"/>
</dbReference>
<dbReference type="InterPro" id="IPR002068">
    <property type="entry name" value="A-crystallin/Hsp20_dom"/>
</dbReference>
<comment type="similarity">
    <text evidence="1 2">Belongs to the small heat shock protein (HSP20) family.</text>
</comment>
<evidence type="ECO:0000259" key="3">
    <source>
        <dbReference type="PROSITE" id="PS01031"/>
    </source>
</evidence>
<dbReference type="InterPro" id="IPR008978">
    <property type="entry name" value="HSP20-like_chaperone"/>
</dbReference>
<protein>
    <submittedName>
        <fullName evidence="4">HSP20 family protein</fullName>
    </submittedName>
</protein>
<evidence type="ECO:0000256" key="1">
    <source>
        <dbReference type="PROSITE-ProRule" id="PRU00285"/>
    </source>
</evidence>
<comment type="caution">
    <text evidence="4">The sequence shown here is derived from an EMBL/GenBank/DDBJ whole genome shotgun (WGS) entry which is preliminary data.</text>
</comment>
<dbReference type="EMBL" id="JBEPSH010000005">
    <property type="protein sequence ID" value="MET4577723.1"/>
    <property type="molecule type" value="Genomic_DNA"/>
</dbReference>
<organism evidence="4 5">
    <name type="scientific">Ottowia thiooxydans</name>
    <dbReference type="NCBI Taxonomy" id="219182"/>
    <lineage>
        <taxon>Bacteria</taxon>
        <taxon>Pseudomonadati</taxon>
        <taxon>Pseudomonadota</taxon>
        <taxon>Betaproteobacteria</taxon>
        <taxon>Burkholderiales</taxon>
        <taxon>Comamonadaceae</taxon>
        <taxon>Ottowia</taxon>
    </lineage>
</organism>
<dbReference type="InterPro" id="IPR031107">
    <property type="entry name" value="Small_HSP"/>
</dbReference>
<evidence type="ECO:0000256" key="2">
    <source>
        <dbReference type="RuleBase" id="RU003616"/>
    </source>
</evidence>
<dbReference type="Gene3D" id="2.60.40.790">
    <property type="match status" value="1"/>
</dbReference>
<dbReference type="Proteomes" id="UP001549320">
    <property type="component" value="Unassembled WGS sequence"/>
</dbReference>
<feature type="domain" description="SHSP" evidence="3">
    <location>
        <begin position="30"/>
        <end position="142"/>
    </location>
</feature>
<dbReference type="PROSITE" id="PS01031">
    <property type="entry name" value="SHSP"/>
    <property type="match status" value="1"/>
</dbReference>
<dbReference type="Pfam" id="PF00011">
    <property type="entry name" value="HSP20"/>
    <property type="match status" value="1"/>
</dbReference>